<dbReference type="PANTHER" id="PTHR13003">
    <property type="entry name" value="NUP107-RELATED"/>
    <property type="match status" value="1"/>
</dbReference>
<dbReference type="InterPro" id="IPR007252">
    <property type="entry name" value="Nup84/Nup107"/>
</dbReference>
<dbReference type="GO" id="GO:0017056">
    <property type="term" value="F:structural constituent of nuclear pore"/>
    <property type="evidence" value="ECO:0007669"/>
    <property type="project" value="UniProtKB-UniRule"/>
</dbReference>
<dbReference type="EMBL" id="JAUTDP010000007">
    <property type="protein sequence ID" value="KAK3397715.1"/>
    <property type="molecule type" value="Genomic_DNA"/>
</dbReference>
<comment type="subcellular location">
    <subcellularLocation>
        <location evidence="7">Nucleus</location>
        <location evidence="7">Nuclear pore complex</location>
    </subcellularLocation>
    <subcellularLocation>
        <location evidence="7">Nucleus membrane</location>
    </subcellularLocation>
</comment>
<name>A0AAE0PD73_SORBR</name>
<sequence length="972" mass="110355">MCFSVLTCDLCLQCAIQILYADVAFIPSDTKLLQDPSVTSDASFSFASKRSESPDLGLIPPPMAQQPSPYPRPLVRAGDEVEFFSGELDRHLTDLRGTTEEKRAQVFKLVDSYHAYSRKRADRLRELQSRKLTLRENDMDIDDNETDDMTANFGDEHREAEEEAQTWDLLRRMLPLEYGQDETAQLKQHTKPSVQSRNQWWNDFMLSDSLAREQKVVLEWLQSSASQGPPVDEIVSHLQESAERGDILAHGWLHTRTKIKLQKSVNGYQGPLDPRTFGFAESHLSSNTLITQLDPDAMTRQARKLETQDDFFERAIWLGCFEMLRRGYSMAEIREWCSVRTELWRAASIAPLPLANPEDEDQPDFDPRSLVLWRRMCFSTARDGGTSDYDRAVYGLLAGDIASVEKVCETWDDLLFAHYNALLRTRFDSYLVRHGGDEVARAAQQFPAFNAVLHHGDPHSVSKRLVTLLESDSRTSAEATRPAKALQGAIISHELGRYLINQGLVLAKQANHQTKSSLIPPVDLQVPDDLTHPKYIHLSDHNSLRILSHVLIIFSTFNQLSGPRLISDVHQYAMENIIAAYISYLRLANLEEMVPLYCSKLHGQRVYEALSRNLIHILDNDARRVQVSIMNRLGISVSEFVKRQPEIFLNDVNDLLQPCEAKSKFKVLEDGPATLKYGRIVKPDFFGDDNEQELDKEEEHIICSLEWLMLTDDLFVETCTYVIRAYKYFLKRTRLRAARALSQRVPGREIIRRKTGILVGGDEDDSSMEWFVDFSASELPEELLALYAGDKDAVITQVRNVWELECLVKALDSMETLSSLAGLARENSTNSHEIWQHTGKEVRAAKAYMQPVLKGWLLEAIRPDPDYQALREAYIPESVLALVSSLHFAGATLSRDYLLECMELAAVVAEKASAVAQEFVDSGRMKELVEAFASCSKALAIFSSEKKTTAKESKKIRENGWSRELWSVKPLN</sequence>
<keyword evidence="6 7" id="KW-0539">Nucleus</keyword>
<organism evidence="8 9">
    <name type="scientific">Sordaria brevicollis</name>
    <dbReference type="NCBI Taxonomy" id="83679"/>
    <lineage>
        <taxon>Eukaryota</taxon>
        <taxon>Fungi</taxon>
        <taxon>Dikarya</taxon>
        <taxon>Ascomycota</taxon>
        <taxon>Pezizomycotina</taxon>
        <taxon>Sordariomycetes</taxon>
        <taxon>Sordariomycetidae</taxon>
        <taxon>Sordariales</taxon>
        <taxon>Sordariaceae</taxon>
        <taxon>Sordaria</taxon>
    </lineage>
</organism>
<dbReference type="GO" id="GO:0031965">
    <property type="term" value="C:nuclear membrane"/>
    <property type="evidence" value="ECO:0007669"/>
    <property type="project" value="UniProtKB-SubCell"/>
</dbReference>
<dbReference type="PANTHER" id="PTHR13003:SF2">
    <property type="entry name" value="NUCLEAR PORE COMPLEX PROTEIN NUP107"/>
    <property type="match status" value="1"/>
</dbReference>
<dbReference type="GO" id="GO:0006606">
    <property type="term" value="P:protein import into nucleus"/>
    <property type="evidence" value="ECO:0007669"/>
    <property type="project" value="TreeGrafter"/>
</dbReference>
<evidence type="ECO:0000256" key="5">
    <source>
        <dbReference type="ARBA" id="ARBA00023132"/>
    </source>
</evidence>
<comment type="function">
    <text evidence="7">Functions as a component of the nuclear pore complex (NPC).</text>
</comment>
<keyword evidence="7" id="KW-0472">Membrane</keyword>
<evidence type="ECO:0000256" key="2">
    <source>
        <dbReference type="ARBA" id="ARBA00022816"/>
    </source>
</evidence>
<keyword evidence="3" id="KW-0653">Protein transport</keyword>
<reference evidence="8" key="1">
    <citation type="journal article" date="2023" name="Mol. Phylogenet. Evol.">
        <title>Genome-scale phylogeny and comparative genomics of the fungal order Sordariales.</title>
        <authorList>
            <person name="Hensen N."/>
            <person name="Bonometti L."/>
            <person name="Westerberg I."/>
            <person name="Brannstrom I.O."/>
            <person name="Guillou S."/>
            <person name="Cros-Aarteil S."/>
            <person name="Calhoun S."/>
            <person name="Haridas S."/>
            <person name="Kuo A."/>
            <person name="Mondo S."/>
            <person name="Pangilinan J."/>
            <person name="Riley R."/>
            <person name="LaButti K."/>
            <person name="Andreopoulos B."/>
            <person name="Lipzen A."/>
            <person name="Chen C."/>
            <person name="Yan M."/>
            <person name="Daum C."/>
            <person name="Ng V."/>
            <person name="Clum A."/>
            <person name="Steindorff A."/>
            <person name="Ohm R.A."/>
            <person name="Martin F."/>
            <person name="Silar P."/>
            <person name="Natvig D.O."/>
            <person name="Lalanne C."/>
            <person name="Gautier V."/>
            <person name="Ament-Velasquez S.L."/>
            <person name="Kruys A."/>
            <person name="Hutchinson M.I."/>
            <person name="Powell A.J."/>
            <person name="Barry K."/>
            <person name="Miller A.N."/>
            <person name="Grigoriev I.V."/>
            <person name="Debuchy R."/>
            <person name="Gladieux P."/>
            <person name="Hiltunen Thoren M."/>
            <person name="Johannesson H."/>
        </authorList>
    </citation>
    <scope>NUCLEOTIDE SEQUENCE</scope>
    <source>
        <strain evidence="8">FGSC 1904</strain>
    </source>
</reference>
<evidence type="ECO:0000256" key="4">
    <source>
        <dbReference type="ARBA" id="ARBA00023010"/>
    </source>
</evidence>
<proteinExistence type="inferred from homology"/>
<dbReference type="AlphaFoldDB" id="A0AAE0PD73"/>
<keyword evidence="5 7" id="KW-0906">Nuclear pore complex</keyword>
<evidence type="ECO:0000256" key="3">
    <source>
        <dbReference type="ARBA" id="ARBA00022927"/>
    </source>
</evidence>
<gene>
    <name evidence="8" type="ORF">B0T20DRAFT_453785</name>
</gene>
<dbReference type="Pfam" id="PF04121">
    <property type="entry name" value="Nup84_Nup100"/>
    <property type="match status" value="1"/>
</dbReference>
<dbReference type="Proteomes" id="UP001281003">
    <property type="component" value="Unassembled WGS sequence"/>
</dbReference>
<comment type="similarity">
    <text evidence="7">Belongs to the nucleoporin Nup84/Nup107 family.</text>
</comment>
<protein>
    <recommendedName>
        <fullName evidence="7">Nuclear pore complex protein</fullName>
    </recommendedName>
</protein>
<comment type="caution">
    <text evidence="8">The sequence shown here is derived from an EMBL/GenBank/DDBJ whole genome shotgun (WGS) entry which is preliminary data.</text>
</comment>
<dbReference type="GO" id="GO:0000973">
    <property type="term" value="P:post-transcriptional tethering of RNA polymerase II gene DNA at nuclear periphery"/>
    <property type="evidence" value="ECO:0007669"/>
    <property type="project" value="TreeGrafter"/>
</dbReference>
<dbReference type="Gene3D" id="1.10.3450.20">
    <property type="match status" value="1"/>
</dbReference>
<dbReference type="GO" id="GO:0031080">
    <property type="term" value="C:nuclear pore outer ring"/>
    <property type="evidence" value="ECO:0007669"/>
    <property type="project" value="TreeGrafter"/>
</dbReference>
<comment type="subunit">
    <text evidence="7">Part of the nuclear pore complex (NPC).</text>
</comment>
<reference evidence="8" key="2">
    <citation type="submission" date="2023-07" db="EMBL/GenBank/DDBJ databases">
        <authorList>
            <consortium name="Lawrence Berkeley National Laboratory"/>
            <person name="Haridas S."/>
            <person name="Hensen N."/>
            <person name="Bonometti L."/>
            <person name="Westerberg I."/>
            <person name="Brannstrom I.O."/>
            <person name="Guillou S."/>
            <person name="Cros-Aarteil S."/>
            <person name="Calhoun S."/>
            <person name="Kuo A."/>
            <person name="Mondo S."/>
            <person name="Pangilinan J."/>
            <person name="Riley R."/>
            <person name="LaButti K."/>
            <person name="Andreopoulos B."/>
            <person name="Lipzen A."/>
            <person name="Chen C."/>
            <person name="Yanf M."/>
            <person name="Daum C."/>
            <person name="Ng V."/>
            <person name="Clum A."/>
            <person name="Steindorff A."/>
            <person name="Ohm R."/>
            <person name="Martin F."/>
            <person name="Silar P."/>
            <person name="Natvig D."/>
            <person name="Lalanne C."/>
            <person name="Gautier V."/>
            <person name="Ament-velasquez S.L."/>
            <person name="Kruys A."/>
            <person name="Hutchinson M.I."/>
            <person name="Powell A.J."/>
            <person name="Barry K."/>
            <person name="Miller A.N."/>
            <person name="Grigoriev I.V."/>
            <person name="Debuchy R."/>
            <person name="Gladieux P."/>
            <person name="Thoren M.H."/>
            <person name="Johannesson H."/>
        </authorList>
    </citation>
    <scope>NUCLEOTIDE SEQUENCE</scope>
    <source>
        <strain evidence="8">FGSC 1904</strain>
    </source>
</reference>
<evidence type="ECO:0000256" key="1">
    <source>
        <dbReference type="ARBA" id="ARBA00022448"/>
    </source>
</evidence>
<keyword evidence="2" id="KW-0509">mRNA transport</keyword>
<evidence type="ECO:0000313" key="8">
    <source>
        <dbReference type="EMBL" id="KAK3397715.1"/>
    </source>
</evidence>
<dbReference type="Gene3D" id="1.20.190.50">
    <property type="match status" value="1"/>
</dbReference>
<keyword evidence="9" id="KW-1185">Reference proteome</keyword>
<evidence type="ECO:0000313" key="9">
    <source>
        <dbReference type="Proteomes" id="UP001281003"/>
    </source>
</evidence>
<dbReference type="FunFam" id="1.10.3450.20:FF:000003">
    <property type="entry name" value="Nuclear pore complex protein"/>
    <property type="match status" value="1"/>
</dbReference>
<keyword evidence="4 7" id="KW-0811">Translocation</keyword>
<dbReference type="GO" id="GO:0006406">
    <property type="term" value="P:mRNA export from nucleus"/>
    <property type="evidence" value="ECO:0007669"/>
    <property type="project" value="TreeGrafter"/>
</dbReference>
<evidence type="ECO:0000256" key="7">
    <source>
        <dbReference type="RuleBase" id="RU365072"/>
    </source>
</evidence>
<keyword evidence="1 7" id="KW-0813">Transport</keyword>
<evidence type="ECO:0000256" key="6">
    <source>
        <dbReference type="ARBA" id="ARBA00023242"/>
    </source>
</evidence>
<accession>A0AAE0PD73</accession>